<dbReference type="Pfam" id="PF14019">
    <property type="entry name" value="DUF4235"/>
    <property type="match status" value="1"/>
</dbReference>
<keyword evidence="2" id="KW-1185">Reference proteome</keyword>
<gene>
    <name evidence="1" type="ORF">RIL96_05625</name>
</gene>
<sequence>MDKLLDKALSTGISIAGGIIATKAFEFAWRQATGEEAPKHGDDEEFTLKKALVFAISSAAISATVQVLSQRGAKVGREKIKQAYGKQSEV</sequence>
<proteinExistence type="predicted"/>
<dbReference type="EMBL" id="JAVKGR010000004">
    <property type="protein sequence ID" value="MDR8019043.1"/>
    <property type="molecule type" value="Genomic_DNA"/>
</dbReference>
<dbReference type="RefSeq" id="WP_310548038.1">
    <property type="nucleotide sequence ID" value="NZ_JAVKGR010000004.1"/>
</dbReference>
<organism evidence="1 2">
    <name type="scientific">Nesterenkonia aerolata</name>
    <dbReference type="NCBI Taxonomy" id="3074079"/>
    <lineage>
        <taxon>Bacteria</taxon>
        <taxon>Bacillati</taxon>
        <taxon>Actinomycetota</taxon>
        <taxon>Actinomycetes</taxon>
        <taxon>Micrococcales</taxon>
        <taxon>Micrococcaceae</taxon>
        <taxon>Nesterenkonia</taxon>
    </lineage>
</organism>
<accession>A0ABU2DRE7</accession>
<comment type="caution">
    <text evidence="1">The sequence shown here is derived from an EMBL/GenBank/DDBJ whole genome shotgun (WGS) entry which is preliminary data.</text>
</comment>
<evidence type="ECO:0000313" key="1">
    <source>
        <dbReference type="EMBL" id="MDR8019043.1"/>
    </source>
</evidence>
<dbReference type="InterPro" id="IPR025329">
    <property type="entry name" value="DUF4235"/>
</dbReference>
<reference evidence="1 2" key="1">
    <citation type="submission" date="2023-09" db="EMBL/GenBank/DDBJ databases">
        <title>Description of three actinobacteria isolated from air of manufacturing shop in a pharmaceutical factory.</title>
        <authorList>
            <person name="Zhang D.-F."/>
        </authorList>
    </citation>
    <scope>NUCLEOTIDE SEQUENCE [LARGE SCALE GENOMIC DNA]</scope>
    <source>
        <strain evidence="1 2">LY-0111</strain>
    </source>
</reference>
<evidence type="ECO:0000313" key="2">
    <source>
        <dbReference type="Proteomes" id="UP001251870"/>
    </source>
</evidence>
<dbReference type="Proteomes" id="UP001251870">
    <property type="component" value="Unassembled WGS sequence"/>
</dbReference>
<protein>
    <submittedName>
        <fullName evidence="1">DUF4235 domain-containing protein</fullName>
    </submittedName>
</protein>
<name>A0ABU2DRE7_9MICC</name>